<dbReference type="PROSITE" id="PS00332">
    <property type="entry name" value="SOD_CU_ZN_2"/>
    <property type="match status" value="1"/>
</dbReference>
<keyword evidence="2" id="KW-0862">Zinc</keyword>
<keyword evidence="2" id="KW-0560">Oxidoreductase</keyword>
<name>W0VDK1_9BURK</name>
<comment type="similarity">
    <text evidence="1 2">Belongs to the Cu-Zn superoxide dismutase family.</text>
</comment>
<accession>W0VDK1</accession>
<feature type="domain" description="Superoxide dismutase copper/zinc binding" evidence="5">
    <location>
        <begin position="46"/>
        <end position="177"/>
    </location>
</feature>
<comment type="cofactor">
    <cofactor evidence="2">
        <name>Cu cation</name>
        <dbReference type="ChEBI" id="CHEBI:23378"/>
    </cofactor>
    <text evidence="2">Binds 1 copper ion per subunit.</text>
</comment>
<keyword evidence="4" id="KW-0732">Signal</keyword>
<protein>
    <recommendedName>
        <fullName evidence="2">Superoxide dismutase [Cu-Zn]</fullName>
        <ecNumber evidence="2">1.15.1.1</ecNumber>
    </recommendedName>
</protein>
<comment type="cofactor">
    <cofactor evidence="2">
        <name>Zn(2+)</name>
        <dbReference type="ChEBI" id="CHEBI:29105"/>
    </cofactor>
    <text evidence="2">Binds 1 zinc ion per subunit.</text>
</comment>
<reference evidence="6 7" key="1">
    <citation type="journal article" date="2015" name="Genome Announc.">
        <title>Genome Sequence of Mushroom Soft-Rot Pathogen Janthinobacterium agaricidamnosum.</title>
        <authorList>
            <person name="Graupner K."/>
            <person name="Lackner G."/>
            <person name="Hertweck C."/>
        </authorList>
    </citation>
    <scope>NUCLEOTIDE SEQUENCE [LARGE SCALE GENOMIC DNA]</scope>
    <source>
        <strain evidence="7">NBRC 102515 / DSM 9628</strain>
    </source>
</reference>
<dbReference type="PROSITE" id="PS00087">
    <property type="entry name" value="SOD_CU_ZN_1"/>
    <property type="match status" value="1"/>
</dbReference>
<organism evidence="6 7">
    <name type="scientific">Janthinobacterium agaricidamnosum NBRC 102515 = DSM 9628</name>
    <dbReference type="NCBI Taxonomy" id="1349767"/>
    <lineage>
        <taxon>Bacteria</taxon>
        <taxon>Pseudomonadati</taxon>
        <taxon>Pseudomonadota</taxon>
        <taxon>Betaproteobacteria</taxon>
        <taxon>Burkholderiales</taxon>
        <taxon>Oxalobacteraceae</taxon>
        <taxon>Janthinobacterium</taxon>
    </lineage>
</organism>
<feature type="region of interest" description="Disordered" evidence="3">
    <location>
        <begin position="63"/>
        <end position="108"/>
    </location>
</feature>
<dbReference type="PROSITE" id="PS51257">
    <property type="entry name" value="PROKAR_LIPOPROTEIN"/>
    <property type="match status" value="1"/>
</dbReference>
<dbReference type="Proteomes" id="UP000027604">
    <property type="component" value="Chromosome I"/>
</dbReference>
<dbReference type="Gene3D" id="2.60.40.200">
    <property type="entry name" value="Superoxide dismutase, copper/zinc binding domain"/>
    <property type="match status" value="1"/>
</dbReference>
<dbReference type="InterPro" id="IPR018152">
    <property type="entry name" value="SOD_Cu/Zn_BS"/>
</dbReference>
<dbReference type="SUPFAM" id="SSF49329">
    <property type="entry name" value="Cu,Zn superoxide dismutase-like"/>
    <property type="match status" value="1"/>
</dbReference>
<evidence type="ECO:0000256" key="3">
    <source>
        <dbReference type="SAM" id="MobiDB-lite"/>
    </source>
</evidence>
<feature type="chain" id="PRO_5004798797" description="Superoxide dismutase [Cu-Zn]" evidence="4">
    <location>
        <begin position="24"/>
        <end position="181"/>
    </location>
</feature>
<evidence type="ECO:0000256" key="2">
    <source>
        <dbReference type="RuleBase" id="RU000393"/>
    </source>
</evidence>
<dbReference type="HOGENOM" id="CLU_056632_8_1_4"/>
<evidence type="ECO:0000256" key="1">
    <source>
        <dbReference type="ARBA" id="ARBA00010457"/>
    </source>
</evidence>
<keyword evidence="2" id="KW-0186">Copper</keyword>
<dbReference type="eggNOG" id="COG2032">
    <property type="taxonomic scope" value="Bacteria"/>
</dbReference>
<proteinExistence type="inferred from homology"/>
<dbReference type="STRING" id="1349767.GJA_5390"/>
<dbReference type="KEGG" id="jag:GJA_5390"/>
<evidence type="ECO:0000313" key="6">
    <source>
        <dbReference type="EMBL" id="CDG85986.1"/>
    </source>
</evidence>
<dbReference type="AlphaFoldDB" id="W0VDK1"/>
<dbReference type="EC" id="1.15.1.1" evidence="2"/>
<sequence>MKFTTPALLVISAFALSACASTAATRPASQPAAQAQLRPTAGNTANGLLTVVQQADHLSVSLHAQGVPPGPHGFHVHEHGDCSADDGSSAGGHFNPTGAEHGGPHAEHHHVGDFGNVTADANGNIDFSIDIPLTQLTLDPASPEALAGRSVILHAIEDDLKTQPTGNSGKRLACGVVELKK</sequence>
<dbReference type="PANTHER" id="PTHR10003">
    <property type="entry name" value="SUPEROXIDE DISMUTASE CU-ZN -RELATED"/>
    <property type="match status" value="1"/>
</dbReference>
<dbReference type="PATRIC" id="fig|1349767.4.peg.1983"/>
<gene>
    <name evidence="6" type="ORF">GJA_5390</name>
</gene>
<dbReference type="RefSeq" id="WP_051781313.1">
    <property type="nucleotide sequence ID" value="NZ_BCTH01000020.1"/>
</dbReference>
<dbReference type="Pfam" id="PF00080">
    <property type="entry name" value="Sod_Cu"/>
    <property type="match status" value="1"/>
</dbReference>
<evidence type="ECO:0000259" key="5">
    <source>
        <dbReference type="Pfam" id="PF00080"/>
    </source>
</evidence>
<dbReference type="GO" id="GO:0005507">
    <property type="term" value="F:copper ion binding"/>
    <property type="evidence" value="ECO:0007669"/>
    <property type="project" value="InterPro"/>
</dbReference>
<evidence type="ECO:0000256" key="4">
    <source>
        <dbReference type="SAM" id="SignalP"/>
    </source>
</evidence>
<evidence type="ECO:0000313" key="7">
    <source>
        <dbReference type="Proteomes" id="UP000027604"/>
    </source>
</evidence>
<dbReference type="InterPro" id="IPR001424">
    <property type="entry name" value="SOD_Cu_Zn_dom"/>
</dbReference>
<dbReference type="EMBL" id="HG322949">
    <property type="protein sequence ID" value="CDG85986.1"/>
    <property type="molecule type" value="Genomic_DNA"/>
</dbReference>
<comment type="catalytic activity">
    <reaction evidence="2">
        <text>2 superoxide + 2 H(+) = H2O2 + O2</text>
        <dbReference type="Rhea" id="RHEA:20696"/>
        <dbReference type="ChEBI" id="CHEBI:15378"/>
        <dbReference type="ChEBI" id="CHEBI:15379"/>
        <dbReference type="ChEBI" id="CHEBI:16240"/>
        <dbReference type="ChEBI" id="CHEBI:18421"/>
        <dbReference type="EC" id="1.15.1.1"/>
    </reaction>
</comment>
<keyword evidence="2" id="KW-0479">Metal-binding</keyword>
<dbReference type="InterPro" id="IPR024134">
    <property type="entry name" value="SOD_Cu/Zn_/chaperone"/>
</dbReference>
<dbReference type="CDD" id="cd00305">
    <property type="entry name" value="Cu-Zn_Superoxide_Dismutase"/>
    <property type="match status" value="1"/>
</dbReference>
<dbReference type="PRINTS" id="PR00068">
    <property type="entry name" value="CUZNDISMTASE"/>
</dbReference>
<feature type="signal peptide" evidence="4">
    <location>
        <begin position="1"/>
        <end position="23"/>
    </location>
</feature>
<keyword evidence="7" id="KW-1185">Reference proteome</keyword>
<comment type="function">
    <text evidence="2">Destroys radicals which are normally produced within the cells and which are toxic to biological systems.</text>
</comment>
<dbReference type="GO" id="GO:0004784">
    <property type="term" value="F:superoxide dismutase activity"/>
    <property type="evidence" value="ECO:0007669"/>
    <property type="project" value="UniProtKB-EC"/>
</dbReference>
<dbReference type="OrthoDB" id="5431326at2"/>
<dbReference type="InterPro" id="IPR036423">
    <property type="entry name" value="SOD-like_Cu/Zn_dom_sf"/>
</dbReference>